<evidence type="ECO:0000313" key="2">
    <source>
        <dbReference type="Proteomes" id="UP001163324"/>
    </source>
</evidence>
<protein>
    <submittedName>
        <fullName evidence="1">Uncharacterized protein</fullName>
    </submittedName>
</protein>
<dbReference type="Proteomes" id="UP001163324">
    <property type="component" value="Chromosome 3"/>
</dbReference>
<dbReference type="EMBL" id="CM047942">
    <property type="protein sequence ID" value="KAI9902028.1"/>
    <property type="molecule type" value="Genomic_DNA"/>
</dbReference>
<sequence>MAPIKVGIIGVGQELSNTYKTGEWGIHHLHALVASPAYDVVAICNSTVESASRSIRAHGLDPQAVKAYGSAEDLAADPAVDLVIVAVHVDKHVQLAKPAIEAGKDVMVEFPLARDLAGCEELAQLAQKKGVRTMCGTQAYSDATYAKLGRLVREGAVGEVVSVAVLGTSPISVAAGWPESAAMFLDIDGGANRIRIQLGHFLGAFSRALGDFATVKSVYKTQTKTTTLLDATMRPSRTDYPVTAPDTMLLQGVLTSGAAATVHLRCSAGTPVDGVGFRWLISGTEGEMELTSPVGFVQTGSGGSTLKVRKWGDEAAQEVSLLQPAAEEPASIEGLDGPAVNISRAYEAFARGEERGYATFETGLGIHRLLAQTTKEAVWAL</sequence>
<comment type="caution">
    <text evidence="1">The sequence shown here is derived from an EMBL/GenBank/DDBJ whole genome shotgun (WGS) entry which is preliminary data.</text>
</comment>
<reference evidence="1" key="1">
    <citation type="submission" date="2022-10" db="EMBL/GenBank/DDBJ databases">
        <title>Complete Genome of Trichothecium roseum strain YXFP-22015, a Plant Pathogen Isolated from Citrus.</title>
        <authorList>
            <person name="Wang Y."/>
            <person name="Zhu L."/>
        </authorList>
    </citation>
    <scope>NUCLEOTIDE SEQUENCE</scope>
    <source>
        <strain evidence="1">YXFP-22015</strain>
    </source>
</reference>
<organism evidence="1 2">
    <name type="scientific">Trichothecium roseum</name>
    <dbReference type="NCBI Taxonomy" id="47278"/>
    <lineage>
        <taxon>Eukaryota</taxon>
        <taxon>Fungi</taxon>
        <taxon>Dikarya</taxon>
        <taxon>Ascomycota</taxon>
        <taxon>Pezizomycotina</taxon>
        <taxon>Sordariomycetes</taxon>
        <taxon>Hypocreomycetidae</taxon>
        <taxon>Hypocreales</taxon>
        <taxon>Hypocreales incertae sedis</taxon>
        <taxon>Trichothecium</taxon>
    </lineage>
</organism>
<evidence type="ECO:0000313" key="1">
    <source>
        <dbReference type="EMBL" id="KAI9902028.1"/>
    </source>
</evidence>
<name>A0ACC0V6Y4_9HYPO</name>
<keyword evidence="2" id="KW-1185">Reference proteome</keyword>
<proteinExistence type="predicted"/>
<accession>A0ACC0V6Y4</accession>
<gene>
    <name evidence="1" type="ORF">N3K66_003845</name>
</gene>